<dbReference type="InterPro" id="IPR035919">
    <property type="entry name" value="EAL_sf"/>
</dbReference>
<protein>
    <submittedName>
        <fullName evidence="5">EAL domain-containing protein</fullName>
    </submittedName>
</protein>
<dbReference type="PANTHER" id="PTHR44757">
    <property type="entry name" value="DIGUANYLATE CYCLASE DGCP"/>
    <property type="match status" value="1"/>
</dbReference>
<dbReference type="InterPro" id="IPR035965">
    <property type="entry name" value="PAS-like_dom_sf"/>
</dbReference>
<dbReference type="PANTHER" id="PTHR44757:SF2">
    <property type="entry name" value="BIOFILM ARCHITECTURE MAINTENANCE PROTEIN MBAA"/>
    <property type="match status" value="1"/>
</dbReference>
<dbReference type="Pfam" id="PF13185">
    <property type="entry name" value="GAF_2"/>
    <property type="match status" value="1"/>
</dbReference>
<evidence type="ECO:0000259" key="4">
    <source>
        <dbReference type="PROSITE" id="PS50887"/>
    </source>
</evidence>
<feature type="domain" description="PAC" evidence="2">
    <location>
        <begin position="378"/>
        <end position="432"/>
    </location>
</feature>
<dbReference type="InterPro" id="IPR000160">
    <property type="entry name" value="GGDEF_dom"/>
</dbReference>
<dbReference type="PROSITE" id="PS50113">
    <property type="entry name" value="PAC"/>
    <property type="match status" value="2"/>
</dbReference>
<dbReference type="NCBIfam" id="TIGR00254">
    <property type="entry name" value="GGDEF"/>
    <property type="match status" value="1"/>
</dbReference>
<feature type="domain" description="PAC" evidence="2">
    <location>
        <begin position="256"/>
        <end position="307"/>
    </location>
</feature>
<dbReference type="Pfam" id="PF08448">
    <property type="entry name" value="PAS_4"/>
    <property type="match status" value="1"/>
</dbReference>
<dbReference type="InterPro" id="IPR052155">
    <property type="entry name" value="Biofilm_reg_signaling"/>
</dbReference>
<dbReference type="CDD" id="cd01948">
    <property type="entry name" value="EAL"/>
    <property type="match status" value="1"/>
</dbReference>
<feature type="domain" description="PAS" evidence="1">
    <location>
        <begin position="184"/>
        <end position="254"/>
    </location>
</feature>
<dbReference type="SUPFAM" id="SSF55781">
    <property type="entry name" value="GAF domain-like"/>
    <property type="match status" value="1"/>
</dbReference>
<evidence type="ECO:0000313" key="5">
    <source>
        <dbReference type="EMBL" id="GAA0208145.1"/>
    </source>
</evidence>
<dbReference type="InterPro" id="IPR003018">
    <property type="entry name" value="GAF"/>
</dbReference>
<reference evidence="5 6" key="1">
    <citation type="journal article" date="2019" name="Int. J. Syst. Evol. Microbiol.">
        <title>The Global Catalogue of Microorganisms (GCM) 10K type strain sequencing project: providing services to taxonomists for standard genome sequencing and annotation.</title>
        <authorList>
            <consortium name="The Broad Institute Genomics Platform"/>
            <consortium name="The Broad Institute Genome Sequencing Center for Infectious Disease"/>
            <person name="Wu L."/>
            <person name="Ma J."/>
        </authorList>
    </citation>
    <scope>NUCLEOTIDE SEQUENCE [LARGE SCALE GENOMIC DNA]</scope>
    <source>
        <strain evidence="5 6">JCM 16211</strain>
    </source>
</reference>
<dbReference type="InterPro" id="IPR029016">
    <property type="entry name" value="GAF-like_dom_sf"/>
</dbReference>
<comment type="caution">
    <text evidence="5">The sequence shown here is derived from an EMBL/GenBank/DDBJ whole genome shotgun (WGS) entry which is preliminary data.</text>
</comment>
<evidence type="ECO:0000313" key="6">
    <source>
        <dbReference type="Proteomes" id="UP001501221"/>
    </source>
</evidence>
<dbReference type="Gene3D" id="3.20.20.450">
    <property type="entry name" value="EAL domain"/>
    <property type="match status" value="1"/>
</dbReference>
<evidence type="ECO:0000259" key="1">
    <source>
        <dbReference type="PROSITE" id="PS50112"/>
    </source>
</evidence>
<dbReference type="InterPro" id="IPR000700">
    <property type="entry name" value="PAS-assoc_C"/>
</dbReference>
<dbReference type="EMBL" id="BAAAFM010000003">
    <property type="protein sequence ID" value="GAA0208145.1"/>
    <property type="molecule type" value="Genomic_DNA"/>
</dbReference>
<dbReference type="SMART" id="SM00267">
    <property type="entry name" value="GGDEF"/>
    <property type="match status" value="1"/>
</dbReference>
<dbReference type="SUPFAM" id="SSF55073">
    <property type="entry name" value="Nucleotide cyclase"/>
    <property type="match status" value="1"/>
</dbReference>
<evidence type="ECO:0000259" key="2">
    <source>
        <dbReference type="PROSITE" id="PS50113"/>
    </source>
</evidence>
<dbReference type="InterPro" id="IPR029787">
    <property type="entry name" value="Nucleotide_cyclase"/>
</dbReference>
<dbReference type="Gene3D" id="3.30.70.270">
    <property type="match status" value="1"/>
</dbReference>
<dbReference type="SUPFAM" id="SSF55785">
    <property type="entry name" value="PYP-like sensor domain (PAS domain)"/>
    <property type="match status" value="2"/>
</dbReference>
<dbReference type="CDD" id="cd00130">
    <property type="entry name" value="PAS"/>
    <property type="match status" value="2"/>
</dbReference>
<keyword evidence="6" id="KW-1185">Reference proteome</keyword>
<dbReference type="CDD" id="cd01949">
    <property type="entry name" value="GGDEF"/>
    <property type="match status" value="1"/>
</dbReference>
<dbReference type="InterPro" id="IPR043128">
    <property type="entry name" value="Rev_trsase/Diguanyl_cyclase"/>
</dbReference>
<dbReference type="InterPro" id="IPR013656">
    <property type="entry name" value="PAS_4"/>
</dbReference>
<dbReference type="Pfam" id="PF00990">
    <property type="entry name" value="GGDEF"/>
    <property type="match status" value="1"/>
</dbReference>
<feature type="domain" description="PAS" evidence="1">
    <location>
        <begin position="304"/>
        <end position="377"/>
    </location>
</feature>
<dbReference type="InterPro" id="IPR001610">
    <property type="entry name" value="PAC"/>
</dbReference>
<dbReference type="Gene3D" id="3.30.450.20">
    <property type="entry name" value="PAS domain"/>
    <property type="match status" value="2"/>
</dbReference>
<dbReference type="PIRSF" id="PIRSF005925">
    <property type="entry name" value="Dos"/>
    <property type="match status" value="1"/>
</dbReference>
<feature type="domain" description="EAL" evidence="3">
    <location>
        <begin position="606"/>
        <end position="860"/>
    </location>
</feature>
<dbReference type="PROSITE" id="PS50887">
    <property type="entry name" value="GGDEF"/>
    <property type="match status" value="1"/>
</dbReference>
<proteinExistence type="predicted"/>
<sequence>MVAWSIHLTNRLSYLEAQQAILEQIAQHQPLPETLNTIAKWVGRMIPDALISIMRFDPESETLSLVPNDYFSTKYVSLMQDQPIGPNIGTCGSAAFHKQLVITEDIHQDSNWEPFLEVADQENLRACWSLPITSGDSELLGTFATYYRTPTRPSEEDIYNIECAANLAALALLRHRDISTHTVLSEWHRALFENHPEAVFTFDLEGIFQSCNPAVERISGYHPDQLTGIHFNDVVAPEHQHVTQFYFDRACAGESYTYEASAIHAEGYHYYVEITNFPVIIEDKIVGVYGVCREITEQKKQNEELKLLKRSIESSPSGFLLADAQSPDLPVVYANPAFTAMTGYQQDEIIGHNCRILQGPNTDPATIKKIRDGIKAHTDVNVVLLNYRKDGQPFWNQLRISPVFDSQGSCSHFTGSLQDITWQKEQEEKINHQTKHDLLTDLPNQGVFVEQLFEQFEHADNDKLVVVLSLNLDGFKPINDDLGLKVGDEVLKTIAKRLNSVVPAEALIARLVGDEFGILWSTCESKSQIMQLADRILESLSQPITVMDNNIQLSTSIGIATNKASIDVPYELMQHADEALQQAKSQGRNTWQWYQDISKNTSKLQSVTLRHDLHHALNEDQLELYYQPQVDAITGHITSVEALVRWDHPTRGFVSPIDFIPLAEQTGLIVPLGRWVLKQACQEIVSFNTNRDQAIPVAVNISSLQFRRDGFLEEVQQALTETGLPPQFLELEITESVLLDGSRQVIELLEDLKKMGVQVALDDFGTGYSSLSYLRDLPTHKVKLDRSFIKDIGNDHRIAAIVQGIITMAHHMDMCVVAEGIETPAQLKDLSRYQCDLLQGFYFARPMPLDTLRSLPKTLPETKEST</sequence>
<dbReference type="InterPro" id="IPR012226">
    <property type="entry name" value="Diguanyl_cyclase/Pdiesterase"/>
</dbReference>
<name>A0ABN0T0I8_9GAMM</name>
<dbReference type="NCBIfam" id="TIGR00229">
    <property type="entry name" value="sensory_box"/>
    <property type="match status" value="2"/>
</dbReference>
<dbReference type="Pfam" id="PF13426">
    <property type="entry name" value="PAS_9"/>
    <property type="match status" value="1"/>
</dbReference>
<dbReference type="Gene3D" id="3.30.450.40">
    <property type="match status" value="1"/>
</dbReference>
<dbReference type="InterPro" id="IPR001633">
    <property type="entry name" value="EAL_dom"/>
</dbReference>
<dbReference type="SMART" id="SM00052">
    <property type="entry name" value="EAL"/>
    <property type="match status" value="1"/>
</dbReference>
<accession>A0ABN0T0I8</accession>
<feature type="domain" description="GGDEF" evidence="4">
    <location>
        <begin position="463"/>
        <end position="596"/>
    </location>
</feature>
<dbReference type="SUPFAM" id="SSF141868">
    <property type="entry name" value="EAL domain-like"/>
    <property type="match status" value="1"/>
</dbReference>
<dbReference type="SMART" id="SM00086">
    <property type="entry name" value="PAC"/>
    <property type="match status" value="2"/>
</dbReference>
<dbReference type="SMART" id="SM00065">
    <property type="entry name" value="GAF"/>
    <property type="match status" value="1"/>
</dbReference>
<gene>
    <name evidence="5" type="ORF">GCM10009123_14540</name>
</gene>
<evidence type="ECO:0000259" key="3">
    <source>
        <dbReference type="PROSITE" id="PS50883"/>
    </source>
</evidence>
<dbReference type="PROSITE" id="PS50112">
    <property type="entry name" value="PAS"/>
    <property type="match status" value="2"/>
</dbReference>
<dbReference type="PROSITE" id="PS50883">
    <property type="entry name" value="EAL"/>
    <property type="match status" value="1"/>
</dbReference>
<dbReference type="Pfam" id="PF00563">
    <property type="entry name" value="EAL"/>
    <property type="match status" value="1"/>
</dbReference>
<dbReference type="SMART" id="SM00091">
    <property type="entry name" value="PAS"/>
    <property type="match status" value="2"/>
</dbReference>
<organism evidence="5 6">
    <name type="scientific">Kangiella japonica</name>
    <dbReference type="NCBI Taxonomy" id="647384"/>
    <lineage>
        <taxon>Bacteria</taxon>
        <taxon>Pseudomonadati</taxon>
        <taxon>Pseudomonadota</taxon>
        <taxon>Gammaproteobacteria</taxon>
        <taxon>Kangiellales</taxon>
        <taxon>Kangiellaceae</taxon>
        <taxon>Kangiella</taxon>
    </lineage>
</organism>
<dbReference type="Proteomes" id="UP001501221">
    <property type="component" value="Unassembled WGS sequence"/>
</dbReference>
<dbReference type="InterPro" id="IPR000014">
    <property type="entry name" value="PAS"/>
</dbReference>